<organism evidence="5 6">
    <name type="scientific">Catenovulum sediminis</name>
    <dbReference type="NCBI Taxonomy" id="1740262"/>
    <lineage>
        <taxon>Bacteria</taxon>
        <taxon>Pseudomonadati</taxon>
        <taxon>Pseudomonadota</taxon>
        <taxon>Gammaproteobacteria</taxon>
        <taxon>Alteromonadales</taxon>
        <taxon>Alteromonadaceae</taxon>
        <taxon>Catenovulum</taxon>
    </lineage>
</organism>
<evidence type="ECO:0000259" key="4">
    <source>
        <dbReference type="PROSITE" id="PS01358"/>
    </source>
</evidence>
<reference evidence="5 6" key="1">
    <citation type="submission" date="2024-06" db="EMBL/GenBank/DDBJ databases">
        <authorList>
            <person name="Chen R.Y."/>
        </authorList>
    </citation>
    <scope>NUCLEOTIDE SEQUENCE [LARGE SCALE GENOMIC DNA]</scope>
    <source>
        <strain evidence="5 6">D2</strain>
    </source>
</reference>
<comment type="caution">
    <text evidence="5">The sequence shown here is derived from an EMBL/GenBank/DDBJ whole genome shotgun (WGS) entry which is preliminary data.</text>
</comment>
<dbReference type="InterPro" id="IPR001876">
    <property type="entry name" value="Znf_RanBP2"/>
</dbReference>
<dbReference type="InterPro" id="IPR018551">
    <property type="entry name" value="DUF2007"/>
</dbReference>
<keyword evidence="2" id="KW-0863">Zinc-finger</keyword>
<evidence type="ECO:0000313" key="5">
    <source>
        <dbReference type="EMBL" id="MER2491138.1"/>
    </source>
</evidence>
<protein>
    <submittedName>
        <fullName evidence="5">DUF2007 domain-containing protein</fullName>
    </submittedName>
</protein>
<proteinExistence type="predicted"/>
<accession>A0ABV1RDX8</accession>
<dbReference type="Proteomes" id="UP001467690">
    <property type="component" value="Unassembled WGS sequence"/>
</dbReference>
<evidence type="ECO:0000256" key="2">
    <source>
        <dbReference type="ARBA" id="ARBA00022771"/>
    </source>
</evidence>
<dbReference type="PROSITE" id="PS01358">
    <property type="entry name" value="ZF_RANBP2_1"/>
    <property type="match status" value="1"/>
</dbReference>
<sequence length="107" mass="12128">MPPKEHKLVYQAQNNLQAHCIKGMLAQIGIEAVLNNEVLSGALGELPVDIKTEIYVYHTQFYRASKAIQGFELNSEPDWQCKNCHEINAASFEICWHCSTEHNPTDN</sequence>
<gene>
    <name evidence="5" type="ORF">ABS311_04505</name>
</gene>
<dbReference type="RefSeq" id="WP_350400843.1">
    <property type="nucleotide sequence ID" value="NZ_JBELOE010000083.1"/>
</dbReference>
<feature type="domain" description="RanBP2-type" evidence="4">
    <location>
        <begin position="79"/>
        <end position="98"/>
    </location>
</feature>
<evidence type="ECO:0000256" key="1">
    <source>
        <dbReference type="ARBA" id="ARBA00022723"/>
    </source>
</evidence>
<keyword evidence="1" id="KW-0479">Metal-binding</keyword>
<keyword evidence="6" id="KW-1185">Reference proteome</keyword>
<evidence type="ECO:0000313" key="6">
    <source>
        <dbReference type="Proteomes" id="UP001467690"/>
    </source>
</evidence>
<evidence type="ECO:0000256" key="3">
    <source>
        <dbReference type="ARBA" id="ARBA00022833"/>
    </source>
</evidence>
<name>A0ABV1RDX8_9ALTE</name>
<dbReference type="EMBL" id="JBELOE010000083">
    <property type="protein sequence ID" value="MER2491138.1"/>
    <property type="molecule type" value="Genomic_DNA"/>
</dbReference>
<keyword evidence="3" id="KW-0862">Zinc</keyword>
<dbReference type="Pfam" id="PF09413">
    <property type="entry name" value="DUF2007"/>
    <property type="match status" value="1"/>
</dbReference>